<keyword evidence="5 9" id="KW-0560">Oxidoreductase</keyword>
<dbReference type="InParanoid" id="D8QU64"/>
<dbReference type="OrthoDB" id="2789670at2759"/>
<reference evidence="10 11" key="1">
    <citation type="journal article" date="2011" name="Science">
        <title>The Selaginella genome identifies genetic changes associated with the evolution of vascular plants.</title>
        <authorList>
            <person name="Banks J.A."/>
            <person name="Nishiyama T."/>
            <person name="Hasebe M."/>
            <person name="Bowman J.L."/>
            <person name="Gribskov M."/>
            <person name="dePamphilis C."/>
            <person name="Albert V.A."/>
            <person name="Aono N."/>
            <person name="Aoyama T."/>
            <person name="Ambrose B.A."/>
            <person name="Ashton N.W."/>
            <person name="Axtell M.J."/>
            <person name="Barker E."/>
            <person name="Barker M.S."/>
            <person name="Bennetzen J.L."/>
            <person name="Bonawitz N.D."/>
            <person name="Chapple C."/>
            <person name="Cheng C."/>
            <person name="Correa L.G."/>
            <person name="Dacre M."/>
            <person name="DeBarry J."/>
            <person name="Dreyer I."/>
            <person name="Elias M."/>
            <person name="Engstrom E.M."/>
            <person name="Estelle M."/>
            <person name="Feng L."/>
            <person name="Finet C."/>
            <person name="Floyd S.K."/>
            <person name="Frommer W.B."/>
            <person name="Fujita T."/>
            <person name="Gramzow L."/>
            <person name="Gutensohn M."/>
            <person name="Harholt J."/>
            <person name="Hattori M."/>
            <person name="Heyl A."/>
            <person name="Hirai T."/>
            <person name="Hiwatashi Y."/>
            <person name="Ishikawa M."/>
            <person name="Iwata M."/>
            <person name="Karol K.G."/>
            <person name="Koehler B."/>
            <person name="Kolukisaoglu U."/>
            <person name="Kubo M."/>
            <person name="Kurata T."/>
            <person name="Lalonde S."/>
            <person name="Li K."/>
            <person name="Li Y."/>
            <person name="Litt A."/>
            <person name="Lyons E."/>
            <person name="Manning G."/>
            <person name="Maruyama T."/>
            <person name="Michael T.P."/>
            <person name="Mikami K."/>
            <person name="Miyazaki S."/>
            <person name="Morinaga S."/>
            <person name="Murata T."/>
            <person name="Mueller-Roeber B."/>
            <person name="Nelson D.R."/>
            <person name="Obara M."/>
            <person name="Oguri Y."/>
            <person name="Olmstead R.G."/>
            <person name="Onodera N."/>
            <person name="Petersen B.L."/>
            <person name="Pils B."/>
            <person name="Prigge M."/>
            <person name="Rensing S.A."/>
            <person name="Riano-Pachon D.M."/>
            <person name="Roberts A.W."/>
            <person name="Sato Y."/>
            <person name="Scheller H.V."/>
            <person name="Schulz B."/>
            <person name="Schulz C."/>
            <person name="Shakirov E.V."/>
            <person name="Shibagaki N."/>
            <person name="Shinohara N."/>
            <person name="Shippen D.E."/>
            <person name="Soerensen I."/>
            <person name="Sotooka R."/>
            <person name="Sugimoto N."/>
            <person name="Sugita M."/>
            <person name="Sumikawa N."/>
            <person name="Tanurdzic M."/>
            <person name="Theissen G."/>
            <person name="Ulvskov P."/>
            <person name="Wakazuki S."/>
            <person name="Weng J.K."/>
            <person name="Willats W.W."/>
            <person name="Wipf D."/>
            <person name="Wolf P.G."/>
            <person name="Yang L."/>
            <person name="Zimmer A.D."/>
            <person name="Zhu Q."/>
            <person name="Mitros T."/>
            <person name="Hellsten U."/>
            <person name="Loque D."/>
            <person name="Otillar R."/>
            <person name="Salamov A."/>
            <person name="Schmutz J."/>
            <person name="Shapiro H."/>
            <person name="Lindquist E."/>
            <person name="Lucas S."/>
            <person name="Rokhsar D."/>
            <person name="Grigoriev I.V."/>
        </authorList>
    </citation>
    <scope>NUCLEOTIDE SEQUENCE [LARGE SCALE GENOMIC DNA]</scope>
</reference>
<protein>
    <submittedName>
        <fullName evidence="10">Uncharacterized protein CYP797B5</fullName>
    </submittedName>
</protein>
<dbReference type="InterPro" id="IPR017972">
    <property type="entry name" value="Cyt_P450_CS"/>
</dbReference>
<proteinExistence type="inferred from homology"/>
<dbReference type="AlphaFoldDB" id="D8QU64"/>
<dbReference type="OMA" id="ANTHGPF"/>
<dbReference type="FunCoup" id="D8QU64">
    <property type="interactions" value="526"/>
</dbReference>
<dbReference type="CDD" id="cd20618">
    <property type="entry name" value="CYP71_clan"/>
    <property type="match status" value="1"/>
</dbReference>
<evidence type="ECO:0000256" key="7">
    <source>
        <dbReference type="ARBA" id="ARBA00023033"/>
    </source>
</evidence>
<evidence type="ECO:0000256" key="8">
    <source>
        <dbReference type="PIRSR" id="PIRSR602401-1"/>
    </source>
</evidence>
<keyword evidence="4 8" id="KW-0479">Metal-binding</keyword>
<dbReference type="PRINTS" id="PR00463">
    <property type="entry name" value="EP450I"/>
</dbReference>
<dbReference type="GO" id="GO:0004497">
    <property type="term" value="F:monooxygenase activity"/>
    <property type="evidence" value="ECO:0007669"/>
    <property type="project" value="UniProtKB-KW"/>
</dbReference>
<dbReference type="eggNOG" id="KOG0156">
    <property type="taxonomic scope" value="Eukaryota"/>
</dbReference>
<sequence length="497" mass="56284">MDLALAVSFAISIALWGLWLLKARSNLPPSPWGLPLIGHLHLLAGMPPHKALQRMANKYGPIISLRLGMIPTVVISSPELAKEVFTTHDLNFASRPYMVFGEYFSYSSVGLVSSPHGKLWRNTRKLCTTELFTAQRIDSFSWVRREELSRALEGILKAHGNDKPVEVRKVASVFAFNITSRIVMSKRYFGDENVDADAMEFKELNDNVLELTINPCLSNLVPWYLRWLDWQIPRYKRIHAKQDKFLQKIVDEHKETTRKCKDFLDIMLDFFGAGTQGETYVKANLMEMLIGGTDTTSTASEWLMAVLMHDPRVMAKLREELDRVVRNTRMVQESDLPKLEYLQLVLKETLRRYPPGAIIMPHISSQASNVGGFHVPKGTTLLVNSWAIGMDPAVWENPTQFHPERFLGSSIDVKGQNFELLPFGSGRRKCPGMAMGLRAVELLVANLIHGFDWSFVPGTTPSMEDVFRSAIQLKTPLQAMASPRFPKDVYINQTSHL</sequence>
<comment type="cofactor">
    <cofactor evidence="1 8">
        <name>heme</name>
        <dbReference type="ChEBI" id="CHEBI:30413"/>
    </cofactor>
</comment>
<keyword evidence="6 8" id="KW-0408">Iron</keyword>
<dbReference type="FunFam" id="1.10.630.10:FF:000126">
    <property type="entry name" value="Predicted protein"/>
    <property type="match status" value="1"/>
</dbReference>
<keyword evidence="7 9" id="KW-0503">Monooxygenase</keyword>
<evidence type="ECO:0000256" key="3">
    <source>
        <dbReference type="ARBA" id="ARBA00022617"/>
    </source>
</evidence>
<dbReference type="GO" id="GO:0044550">
    <property type="term" value="P:secondary metabolite biosynthetic process"/>
    <property type="evidence" value="ECO:0007669"/>
    <property type="project" value="UniProtKB-ARBA"/>
</dbReference>
<comment type="similarity">
    <text evidence="2 9">Belongs to the cytochrome P450 family.</text>
</comment>
<keyword evidence="11" id="KW-1185">Reference proteome</keyword>
<dbReference type="KEGG" id="smo:SELMODRAFT_78600"/>
<dbReference type="HOGENOM" id="CLU_001570_4_0_1"/>
<evidence type="ECO:0000313" key="10">
    <source>
        <dbReference type="EMBL" id="EFJ35810.1"/>
    </source>
</evidence>
<dbReference type="PANTHER" id="PTHR47944">
    <property type="entry name" value="CYTOCHROME P450 98A9"/>
    <property type="match status" value="1"/>
</dbReference>
<accession>D8QU64</accession>
<dbReference type="Gramene" id="EFJ35810">
    <property type="protein sequence ID" value="EFJ35810"/>
    <property type="gene ID" value="SELMODRAFT_78600"/>
</dbReference>
<evidence type="ECO:0000256" key="4">
    <source>
        <dbReference type="ARBA" id="ARBA00022723"/>
    </source>
</evidence>
<dbReference type="Pfam" id="PF00067">
    <property type="entry name" value="p450"/>
    <property type="match status" value="1"/>
</dbReference>
<dbReference type="GO" id="GO:0005506">
    <property type="term" value="F:iron ion binding"/>
    <property type="evidence" value="ECO:0007669"/>
    <property type="project" value="InterPro"/>
</dbReference>
<evidence type="ECO:0000256" key="5">
    <source>
        <dbReference type="ARBA" id="ARBA00023002"/>
    </source>
</evidence>
<dbReference type="GeneID" id="9661783"/>
<evidence type="ECO:0000256" key="9">
    <source>
        <dbReference type="RuleBase" id="RU000461"/>
    </source>
</evidence>
<evidence type="ECO:0000256" key="1">
    <source>
        <dbReference type="ARBA" id="ARBA00001971"/>
    </source>
</evidence>
<dbReference type="PANTHER" id="PTHR47944:SF4">
    <property type="entry name" value="OS09G0441700 PROTEIN"/>
    <property type="match status" value="1"/>
</dbReference>
<dbReference type="PRINTS" id="PR00385">
    <property type="entry name" value="P450"/>
</dbReference>
<dbReference type="EMBL" id="GL377567">
    <property type="protein sequence ID" value="EFJ35810.1"/>
    <property type="molecule type" value="Genomic_DNA"/>
</dbReference>
<dbReference type="Proteomes" id="UP000001514">
    <property type="component" value="Unassembled WGS sequence"/>
</dbReference>
<name>D8QU64_SELML</name>
<dbReference type="SUPFAM" id="SSF48264">
    <property type="entry name" value="Cytochrome P450"/>
    <property type="match status" value="1"/>
</dbReference>
<dbReference type="GO" id="GO:0016705">
    <property type="term" value="F:oxidoreductase activity, acting on paired donors, with incorporation or reduction of molecular oxygen"/>
    <property type="evidence" value="ECO:0007669"/>
    <property type="project" value="InterPro"/>
</dbReference>
<feature type="binding site" description="axial binding residue" evidence="8">
    <location>
        <position position="430"/>
    </location>
    <ligand>
        <name>heme</name>
        <dbReference type="ChEBI" id="CHEBI:30413"/>
    </ligand>
    <ligandPart>
        <name>Fe</name>
        <dbReference type="ChEBI" id="CHEBI:18248"/>
    </ligandPart>
</feature>
<dbReference type="GO" id="GO:0020037">
    <property type="term" value="F:heme binding"/>
    <property type="evidence" value="ECO:0007669"/>
    <property type="project" value="InterPro"/>
</dbReference>
<evidence type="ECO:0000256" key="2">
    <source>
        <dbReference type="ARBA" id="ARBA00010617"/>
    </source>
</evidence>
<organism evidence="11">
    <name type="scientific">Selaginella moellendorffii</name>
    <name type="common">Spikemoss</name>
    <dbReference type="NCBI Taxonomy" id="88036"/>
    <lineage>
        <taxon>Eukaryota</taxon>
        <taxon>Viridiplantae</taxon>
        <taxon>Streptophyta</taxon>
        <taxon>Embryophyta</taxon>
        <taxon>Tracheophyta</taxon>
        <taxon>Lycopodiopsida</taxon>
        <taxon>Selaginellales</taxon>
        <taxon>Selaginellaceae</taxon>
        <taxon>Selaginella</taxon>
    </lineage>
</organism>
<keyword evidence="3 8" id="KW-0349">Heme</keyword>
<dbReference type="InterPro" id="IPR001128">
    <property type="entry name" value="Cyt_P450"/>
</dbReference>
<evidence type="ECO:0000256" key="6">
    <source>
        <dbReference type="ARBA" id="ARBA00023004"/>
    </source>
</evidence>
<evidence type="ECO:0000313" key="11">
    <source>
        <dbReference type="Proteomes" id="UP000001514"/>
    </source>
</evidence>
<dbReference type="InterPro" id="IPR036396">
    <property type="entry name" value="Cyt_P450_sf"/>
</dbReference>
<dbReference type="Gene3D" id="1.10.630.10">
    <property type="entry name" value="Cytochrome P450"/>
    <property type="match status" value="1"/>
</dbReference>
<dbReference type="STRING" id="88036.D8QU64"/>
<dbReference type="InterPro" id="IPR002401">
    <property type="entry name" value="Cyt_P450_E_grp-I"/>
</dbReference>
<dbReference type="PROSITE" id="PS00086">
    <property type="entry name" value="CYTOCHROME_P450"/>
    <property type="match status" value="1"/>
</dbReference>
<gene>
    <name evidence="10" type="primary">CYP797B5</name>
    <name evidence="10" type="ORF">SELMODRAFT_78600</name>
</gene>